<dbReference type="NCBIfam" id="TIGR01509">
    <property type="entry name" value="HAD-SF-IA-v3"/>
    <property type="match status" value="1"/>
</dbReference>
<evidence type="ECO:0000313" key="4">
    <source>
        <dbReference type="Proteomes" id="UP001445335"/>
    </source>
</evidence>
<evidence type="ECO:0000256" key="2">
    <source>
        <dbReference type="ARBA" id="ARBA00022801"/>
    </source>
</evidence>
<gene>
    <name evidence="3" type="ORF">WJX81_000087</name>
</gene>
<dbReference type="AlphaFoldDB" id="A0AAW1SJ32"/>
<dbReference type="EMBL" id="JALJOU010000002">
    <property type="protein sequence ID" value="KAK9845703.1"/>
    <property type="molecule type" value="Genomic_DNA"/>
</dbReference>
<dbReference type="Gene3D" id="3.40.50.1000">
    <property type="entry name" value="HAD superfamily/HAD-like"/>
    <property type="match status" value="1"/>
</dbReference>
<evidence type="ECO:0000256" key="1">
    <source>
        <dbReference type="ARBA" id="ARBA00022723"/>
    </source>
</evidence>
<dbReference type="SFLD" id="SFLDF00035">
    <property type="entry name" value="phosphoglycolate_phosphatase"/>
    <property type="match status" value="1"/>
</dbReference>
<dbReference type="PANTHER" id="PTHR42896:SF2">
    <property type="entry name" value="CBBY-LIKE PROTEIN"/>
    <property type="match status" value="1"/>
</dbReference>
<comment type="caution">
    <text evidence="3">The sequence shown here is derived from an EMBL/GenBank/DDBJ whole genome shotgun (WGS) entry which is preliminary data.</text>
</comment>
<dbReference type="SFLD" id="SFLDG01135">
    <property type="entry name" value="C1.5.6:_HAD__Beta-PGM__Phospha"/>
    <property type="match status" value="1"/>
</dbReference>
<name>A0AAW1SJ32_9CHLO</name>
<keyword evidence="1" id="KW-0479">Metal-binding</keyword>
<protein>
    <submittedName>
        <fullName evidence="3">Uncharacterized protein</fullName>
    </submittedName>
</protein>
<dbReference type="FunFam" id="3.40.50.1000:FF:000036">
    <property type="entry name" value="HAD family hydrolase"/>
    <property type="match status" value="1"/>
</dbReference>
<keyword evidence="4" id="KW-1185">Reference proteome</keyword>
<reference evidence="3 4" key="1">
    <citation type="journal article" date="2024" name="Nat. Commun.">
        <title>Phylogenomics reveals the evolutionary origins of lichenization in chlorophyte algae.</title>
        <authorList>
            <person name="Puginier C."/>
            <person name="Libourel C."/>
            <person name="Otte J."/>
            <person name="Skaloud P."/>
            <person name="Haon M."/>
            <person name="Grisel S."/>
            <person name="Petersen M."/>
            <person name="Berrin J.G."/>
            <person name="Delaux P.M."/>
            <person name="Dal Grande F."/>
            <person name="Keller J."/>
        </authorList>
    </citation>
    <scope>NUCLEOTIDE SEQUENCE [LARGE SCALE GENOMIC DNA]</scope>
    <source>
        <strain evidence="3 4">SAG 245.80</strain>
    </source>
</reference>
<dbReference type="InterPro" id="IPR023198">
    <property type="entry name" value="PGP-like_dom2"/>
</dbReference>
<accession>A0AAW1SJ32</accession>
<keyword evidence="2" id="KW-0378">Hydrolase</keyword>
<dbReference type="InterPro" id="IPR023214">
    <property type="entry name" value="HAD_sf"/>
</dbReference>
<dbReference type="InterPro" id="IPR036412">
    <property type="entry name" value="HAD-like_sf"/>
</dbReference>
<dbReference type="SFLD" id="SFLDS00003">
    <property type="entry name" value="Haloacid_Dehalogenase"/>
    <property type="match status" value="1"/>
</dbReference>
<dbReference type="InterPro" id="IPR006439">
    <property type="entry name" value="HAD-SF_hydro_IA"/>
</dbReference>
<dbReference type="InterPro" id="IPR044999">
    <property type="entry name" value="CbbY-like"/>
</dbReference>
<dbReference type="Pfam" id="PF00702">
    <property type="entry name" value="Hydrolase"/>
    <property type="match status" value="1"/>
</dbReference>
<evidence type="ECO:0000313" key="3">
    <source>
        <dbReference type="EMBL" id="KAK9845703.1"/>
    </source>
</evidence>
<dbReference type="GO" id="GO:0046872">
    <property type="term" value="F:metal ion binding"/>
    <property type="evidence" value="ECO:0007669"/>
    <property type="project" value="UniProtKB-KW"/>
</dbReference>
<proteinExistence type="predicted"/>
<dbReference type="Proteomes" id="UP001445335">
    <property type="component" value="Unassembled WGS sequence"/>
</dbReference>
<dbReference type="PANTHER" id="PTHR42896">
    <property type="entry name" value="XYLULOSE-1,5-BISPHOSPHATE (XUBP) PHOSPHATASE"/>
    <property type="match status" value="1"/>
</dbReference>
<dbReference type="SFLD" id="SFLDG01129">
    <property type="entry name" value="C1.5:_HAD__Beta-PGM__Phosphata"/>
    <property type="match status" value="1"/>
</dbReference>
<organism evidence="3 4">
    <name type="scientific">Elliptochloris bilobata</name>
    <dbReference type="NCBI Taxonomy" id="381761"/>
    <lineage>
        <taxon>Eukaryota</taxon>
        <taxon>Viridiplantae</taxon>
        <taxon>Chlorophyta</taxon>
        <taxon>core chlorophytes</taxon>
        <taxon>Trebouxiophyceae</taxon>
        <taxon>Trebouxiophyceae incertae sedis</taxon>
        <taxon>Elliptochloris clade</taxon>
        <taxon>Elliptochloris</taxon>
    </lineage>
</organism>
<sequence>MQTVVQPEALLFDCDGVLVDTEADGHRVAFNQAFKEKGLDHVWDLKLYGKLLEIGGGKERMTAYFSEHKDREPFCSLRALEDRKAFVAELHRLKTDIFMRMVESGAMPLRPGVRRLVGEAMAEGVPVAVCSTSNERAVSAIVRVLLGPEVAAAMRVFAGDCVPRKKPDPAIYLLAASELSVDPARCIVIEDSRIGMLAARAAGMRCIVTTSSYTAGEDFAAADAVFDCIGDEGDERFSLADLTTPGVDMAYASSQP</sequence>
<dbReference type="Gene3D" id="1.10.150.240">
    <property type="entry name" value="Putative phosphatase, domain 2"/>
    <property type="match status" value="1"/>
</dbReference>
<dbReference type="SUPFAM" id="SSF56784">
    <property type="entry name" value="HAD-like"/>
    <property type="match status" value="1"/>
</dbReference>
<dbReference type="GO" id="GO:0016787">
    <property type="term" value="F:hydrolase activity"/>
    <property type="evidence" value="ECO:0007669"/>
    <property type="project" value="UniProtKB-KW"/>
</dbReference>